<sequence>MRCNILFCLGTCAARAVQSRQVAITESAVLREYADKAGAARRVRLALRRVANLCCAINRVGLASSGGGVAGLNWLRNKYSSKFLFTRALSSLSFCGYLIHGRSLKEVVMGRATSAHITPRLSESPEMSSSDIFTF</sequence>
<feature type="non-terminal residue" evidence="1">
    <location>
        <position position="135"/>
    </location>
</feature>
<dbReference type="Proteomes" id="UP000838878">
    <property type="component" value="Chromosome 10"/>
</dbReference>
<keyword evidence="2" id="KW-1185">Reference proteome</keyword>
<evidence type="ECO:0000313" key="2">
    <source>
        <dbReference type="Proteomes" id="UP000838878"/>
    </source>
</evidence>
<gene>
    <name evidence="1" type="ORF">BINO364_LOCUS2368</name>
</gene>
<dbReference type="AlphaFoldDB" id="A0A8J9Y6M4"/>
<accession>A0A8J9Y6M4</accession>
<name>A0A8J9Y6M4_9NEOP</name>
<organism evidence="1 2">
    <name type="scientific">Brenthis ino</name>
    <name type="common">lesser marbled fritillary</name>
    <dbReference type="NCBI Taxonomy" id="405034"/>
    <lineage>
        <taxon>Eukaryota</taxon>
        <taxon>Metazoa</taxon>
        <taxon>Ecdysozoa</taxon>
        <taxon>Arthropoda</taxon>
        <taxon>Hexapoda</taxon>
        <taxon>Insecta</taxon>
        <taxon>Pterygota</taxon>
        <taxon>Neoptera</taxon>
        <taxon>Endopterygota</taxon>
        <taxon>Lepidoptera</taxon>
        <taxon>Glossata</taxon>
        <taxon>Ditrysia</taxon>
        <taxon>Papilionoidea</taxon>
        <taxon>Nymphalidae</taxon>
        <taxon>Heliconiinae</taxon>
        <taxon>Argynnini</taxon>
        <taxon>Brenthis</taxon>
    </lineage>
</organism>
<evidence type="ECO:0000313" key="1">
    <source>
        <dbReference type="EMBL" id="CAH0715441.1"/>
    </source>
</evidence>
<protein>
    <submittedName>
        <fullName evidence="1">Uncharacterized protein</fullName>
    </submittedName>
</protein>
<reference evidence="1" key="1">
    <citation type="submission" date="2021-12" db="EMBL/GenBank/DDBJ databases">
        <authorList>
            <person name="Martin H S."/>
        </authorList>
    </citation>
    <scope>NUCLEOTIDE SEQUENCE</scope>
</reference>
<proteinExistence type="predicted"/>
<dbReference type="EMBL" id="OV170230">
    <property type="protein sequence ID" value="CAH0715441.1"/>
    <property type="molecule type" value="Genomic_DNA"/>
</dbReference>